<evidence type="ECO:0000256" key="13">
    <source>
        <dbReference type="SAM" id="Phobius"/>
    </source>
</evidence>
<dbReference type="OrthoDB" id="6021021at2759"/>
<evidence type="ECO:0000256" key="11">
    <source>
        <dbReference type="ARBA" id="ARBA00023303"/>
    </source>
</evidence>
<protein>
    <recommendedName>
        <fullName evidence="16">Pickpocket protein 28-like</fullName>
    </recommendedName>
</protein>
<reference evidence="14" key="1">
    <citation type="submission" date="2022-01" db="EMBL/GenBank/DDBJ databases">
        <authorList>
            <person name="King R."/>
        </authorList>
    </citation>
    <scope>NUCLEOTIDE SEQUENCE</scope>
</reference>
<evidence type="ECO:0000313" key="14">
    <source>
        <dbReference type="EMBL" id="CAH1098525.1"/>
    </source>
</evidence>
<keyword evidence="4 12" id="KW-0894">Sodium channel</keyword>
<keyword evidence="6 13" id="KW-1133">Transmembrane helix</keyword>
<dbReference type="Proteomes" id="UP001153636">
    <property type="component" value="Chromosome 1"/>
</dbReference>
<evidence type="ECO:0000256" key="6">
    <source>
        <dbReference type="ARBA" id="ARBA00022989"/>
    </source>
</evidence>
<dbReference type="GO" id="GO:0015280">
    <property type="term" value="F:ligand-gated sodium channel activity"/>
    <property type="evidence" value="ECO:0007669"/>
    <property type="project" value="TreeGrafter"/>
</dbReference>
<evidence type="ECO:0000256" key="7">
    <source>
        <dbReference type="ARBA" id="ARBA00023053"/>
    </source>
</evidence>
<comment type="similarity">
    <text evidence="2 12">Belongs to the amiloride-sensitive sodium channel (TC 1.A.6) family.</text>
</comment>
<proteinExistence type="inferred from homology"/>
<evidence type="ECO:0000256" key="10">
    <source>
        <dbReference type="ARBA" id="ARBA00023201"/>
    </source>
</evidence>
<organism evidence="14 15">
    <name type="scientific">Psylliodes chrysocephalus</name>
    <dbReference type="NCBI Taxonomy" id="3402493"/>
    <lineage>
        <taxon>Eukaryota</taxon>
        <taxon>Metazoa</taxon>
        <taxon>Ecdysozoa</taxon>
        <taxon>Arthropoda</taxon>
        <taxon>Hexapoda</taxon>
        <taxon>Insecta</taxon>
        <taxon>Pterygota</taxon>
        <taxon>Neoptera</taxon>
        <taxon>Endopterygota</taxon>
        <taxon>Coleoptera</taxon>
        <taxon>Polyphaga</taxon>
        <taxon>Cucujiformia</taxon>
        <taxon>Chrysomeloidea</taxon>
        <taxon>Chrysomelidae</taxon>
        <taxon>Galerucinae</taxon>
        <taxon>Alticini</taxon>
        <taxon>Psylliodes</taxon>
    </lineage>
</organism>
<evidence type="ECO:0000313" key="15">
    <source>
        <dbReference type="Proteomes" id="UP001153636"/>
    </source>
</evidence>
<evidence type="ECO:0000256" key="4">
    <source>
        <dbReference type="ARBA" id="ARBA00022461"/>
    </source>
</evidence>
<keyword evidence="5 12" id="KW-0812">Transmembrane</keyword>
<sequence>MEKKKSCAKENKCGKVNENVSKHFKEYCRCTSIHGFKYFGEERTVIERIWWTISIILCVCFCGGMIYKIFSKYASFPVIVTFSMRESRLQKLPFPAVTICPRAKISQKYFNLTEYFSNELNHIPTTKEEDKLKDISATICEYYAGNTTEKIEEHEFYEFLTKSRTDILHYCQYLTLEFNCSELFTPILTEDGICYSFNILDKTDIYRNNTESIFDHFHKAPKTEWNVEGGYISKEVKVYPKRALRVGVRNQLMVVMKTRFDDVEFQCAYDESGYRVSIHLPSDIPEVPENHISAPLNQRVIGAIVPHTIRTSEGVKNFSPIKRDCYFQSERHLKFFKIYSQSNCMLECKANYTLSVCGCVTFHMPREAGTPICLLNKLQCIENALDLFSVVNEDLVSNEEDDSDKKKSCDCKPTCTDISYDTDLSYNNFIFDVINKSLQEELDFQDNAYTVLTLYFKNDHVETKERNEIYGLSDVISNFGGLLGLFTGFSILSFLEILYFLTLRIWGNMRIYGTWINPDHT</sequence>
<accession>A0A9P0G6D6</accession>
<feature type="transmembrane region" description="Helical" evidence="13">
    <location>
        <begin position="479"/>
        <end position="501"/>
    </location>
</feature>
<evidence type="ECO:0000256" key="1">
    <source>
        <dbReference type="ARBA" id="ARBA00004141"/>
    </source>
</evidence>
<dbReference type="PANTHER" id="PTHR11690:SF288">
    <property type="entry name" value="AMILORIDE-SENSITIVE NA+ CHANNEL-RELATED"/>
    <property type="match status" value="1"/>
</dbReference>
<evidence type="ECO:0000256" key="5">
    <source>
        <dbReference type="ARBA" id="ARBA00022692"/>
    </source>
</evidence>
<dbReference type="Pfam" id="PF00858">
    <property type="entry name" value="ASC"/>
    <property type="match status" value="1"/>
</dbReference>
<keyword evidence="11 12" id="KW-0407">Ion channel</keyword>
<dbReference type="InterPro" id="IPR020903">
    <property type="entry name" value="ENaC_CS"/>
</dbReference>
<evidence type="ECO:0000256" key="9">
    <source>
        <dbReference type="ARBA" id="ARBA00023136"/>
    </source>
</evidence>
<dbReference type="Gene3D" id="1.10.287.820">
    <property type="entry name" value="Acid-sensing ion channel domain"/>
    <property type="match status" value="1"/>
</dbReference>
<keyword evidence="3 12" id="KW-0813">Transport</keyword>
<evidence type="ECO:0000256" key="2">
    <source>
        <dbReference type="ARBA" id="ARBA00007193"/>
    </source>
</evidence>
<evidence type="ECO:0000256" key="8">
    <source>
        <dbReference type="ARBA" id="ARBA00023065"/>
    </source>
</evidence>
<keyword evidence="8 12" id="KW-0406">Ion transport</keyword>
<keyword evidence="15" id="KW-1185">Reference proteome</keyword>
<dbReference type="PRINTS" id="PR01078">
    <property type="entry name" value="AMINACHANNEL"/>
</dbReference>
<name>A0A9P0G6D6_9CUCU</name>
<evidence type="ECO:0000256" key="12">
    <source>
        <dbReference type="RuleBase" id="RU000679"/>
    </source>
</evidence>
<dbReference type="PROSITE" id="PS01206">
    <property type="entry name" value="ASC"/>
    <property type="match status" value="1"/>
</dbReference>
<dbReference type="GO" id="GO:0005886">
    <property type="term" value="C:plasma membrane"/>
    <property type="evidence" value="ECO:0007669"/>
    <property type="project" value="TreeGrafter"/>
</dbReference>
<keyword evidence="9 13" id="KW-0472">Membrane</keyword>
<feature type="transmembrane region" description="Helical" evidence="13">
    <location>
        <begin position="49"/>
        <end position="70"/>
    </location>
</feature>
<keyword evidence="7" id="KW-0915">Sodium</keyword>
<evidence type="ECO:0000256" key="3">
    <source>
        <dbReference type="ARBA" id="ARBA00022448"/>
    </source>
</evidence>
<keyword evidence="10 12" id="KW-0739">Sodium transport</keyword>
<comment type="subcellular location">
    <subcellularLocation>
        <location evidence="1">Membrane</location>
        <topology evidence="1">Multi-pass membrane protein</topology>
    </subcellularLocation>
</comment>
<evidence type="ECO:0008006" key="16">
    <source>
        <dbReference type="Google" id="ProtNLM"/>
    </source>
</evidence>
<dbReference type="PANTHER" id="PTHR11690">
    <property type="entry name" value="AMILORIDE-SENSITIVE SODIUM CHANNEL-RELATED"/>
    <property type="match status" value="1"/>
</dbReference>
<dbReference type="AlphaFoldDB" id="A0A9P0G6D6"/>
<dbReference type="InterPro" id="IPR001873">
    <property type="entry name" value="ENaC"/>
</dbReference>
<dbReference type="Gene3D" id="2.60.470.10">
    <property type="entry name" value="Acid-sensing ion channels like domains"/>
    <property type="match status" value="1"/>
</dbReference>
<gene>
    <name evidence="14" type="ORF">PSYICH_LOCUS729</name>
</gene>
<dbReference type="EMBL" id="OV651813">
    <property type="protein sequence ID" value="CAH1098525.1"/>
    <property type="molecule type" value="Genomic_DNA"/>
</dbReference>